<name>A0A1N6CVT9_9SPHN</name>
<gene>
    <name evidence="2" type="ORF">SAMN02745824_1098</name>
</gene>
<keyword evidence="3" id="KW-1185">Reference proteome</keyword>
<organism evidence="2 3">
    <name type="scientific">Parasphingorhabdus marina DSM 22363</name>
    <dbReference type="NCBI Taxonomy" id="1123272"/>
    <lineage>
        <taxon>Bacteria</taxon>
        <taxon>Pseudomonadati</taxon>
        <taxon>Pseudomonadota</taxon>
        <taxon>Alphaproteobacteria</taxon>
        <taxon>Sphingomonadales</taxon>
        <taxon>Sphingomonadaceae</taxon>
        <taxon>Parasphingorhabdus</taxon>
    </lineage>
</organism>
<dbReference type="OrthoDB" id="459617at2"/>
<reference evidence="3" key="1">
    <citation type="submission" date="2016-11" db="EMBL/GenBank/DDBJ databases">
        <authorList>
            <person name="Varghese N."/>
            <person name="Submissions S."/>
        </authorList>
    </citation>
    <scope>NUCLEOTIDE SEQUENCE [LARGE SCALE GENOMIC DNA]</scope>
    <source>
        <strain evidence="3">DSM 22363</strain>
    </source>
</reference>
<dbReference type="GO" id="GO:0016853">
    <property type="term" value="F:isomerase activity"/>
    <property type="evidence" value="ECO:0007669"/>
    <property type="project" value="UniProtKB-KW"/>
</dbReference>
<evidence type="ECO:0000259" key="1">
    <source>
        <dbReference type="Pfam" id="PF12680"/>
    </source>
</evidence>
<evidence type="ECO:0000313" key="2">
    <source>
        <dbReference type="EMBL" id="SIN62599.1"/>
    </source>
</evidence>
<proteinExistence type="predicted"/>
<protein>
    <submittedName>
        <fullName evidence="2">Steroid delta-isomerase</fullName>
    </submittedName>
</protein>
<dbReference type="Pfam" id="PF12680">
    <property type="entry name" value="SnoaL_2"/>
    <property type="match status" value="1"/>
</dbReference>
<keyword evidence="2" id="KW-0413">Isomerase</keyword>
<evidence type="ECO:0000313" key="3">
    <source>
        <dbReference type="Proteomes" id="UP000185192"/>
    </source>
</evidence>
<dbReference type="AlphaFoldDB" id="A0A1N6CVT9"/>
<dbReference type="Gene3D" id="3.10.450.50">
    <property type="match status" value="1"/>
</dbReference>
<feature type="domain" description="SnoaL-like" evidence="1">
    <location>
        <begin position="11"/>
        <end position="110"/>
    </location>
</feature>
<dbReference type="InterPro" id="IPR032710">
    <property type="entry name" value="NTF2-like_dom_sf"/>
</dbReference>
<dbReference type="InterPro" id="IPR037401">
    <property type="entry name" value="SnoaL-like"/>
</dbReference>
<accession>A0A1N6CVT9</accession>
<dbReference type="EMBL" id="FSQW01000001">
    <property type="protein sequence ID" value="SIN62599.1"/>
    <property type="molecule type" value="Genomic_DNA"/>
</dbReference>
<dbReference type="SUPFAM" id="SSF54427">
    <property type="entry name" value="NTF2-like"/>
    <property type="match status" value="1"/>
</dbReference>
<dbReference type="Proteomes" id="UP000185192">
    <property type="component" value="Unassembled WGS sequence"/>
</dbReference>
<sequence>MPTAEEMTETVNAYLAAINAGDMPAVMELYSADAAVEDPAGTEPKRGPDILDFYTNAFSGGAKVALTGAIRLSARAAAFPFRAEITQADKSVLIVEVIDIFEFDETGKVQKMTAHFGPANITHRPA</sequence>
<dbReference type="RefSeq" id="WP_074204069.1">
    <property type="nucleotide sequence ID" value="NZ_FSQW01000001.1"/>
</dbReference>